<dbReference type="Gene3D" id="1.10.287.110">
    <property type="entry name" value="DnaJ domain"/>
    <property type="match status" value="1"/>
</dbReference>
<dbReference type="Gene3D" id="1.20.1280.20">
    <property type="entry name" value="HscB, C-terminal domain"/>
    <property type="match status" value="1"/>
</dbReference>
<name>A0A0N0RSN7_9BASI</name>
<dbReference type="InterPro" id="IPR036386">
    <property type="entry name" value="HscB_C_sf"/>
</dbReference>
<dbReference type="PANTHER" id="PTHR14021:SF15">
    <property type="entry name" value="IRON-SULFUR CLUSTER CO-CHAPERONE PROTEIN HSCB"/>
    <property type="match status" value="1"/>
</dbReference>
<dbReference type="InterPro" id="IPR036869">
    <property type="entry name" value="J_dom_sf"/>
</dbReference>
<comment type="similarity">
    <text evidence="1">Belongs to the HscB family.</text>
</comment>
<dbReference type="GO" id="GO:0051087">
    <property type="term" value="F:protein-folding chaperone binding"/>
    <property type="evidence" value="ECO:0007669"/>
    <property type="project" value="InterPro"/>
</dbReference>
<sequence length="242" mass="27457">MSRVLSTWAVVKQMSQRVPVRSIAYRTRLMPMYTRLYSTAKTCAECGTNNAMEALQCAKCNRLQPLPSDVDFYEVLGIPLDSIGARGWRVQDGDLKAQWRRTMAVAHPDRLVSKPGDEQEIGAQQSTIVNKAYETLRQPLQRALYLLQRVGGVSIEEDQSIQDPSFLMEVLELQEALENAQDQATVDEINATNQEHMQGVLQALDEAFAANPLDTDRIRDLAMQLRYWTNIEKSIREWQPSA</sequence>
<dbReference type="SUPFAM" id="SSF47144">
    <property type="entry name" value="HSC20 (HSCB), C-terminal oligomerisation domain"/>
    <property type="match status" value="1"/>
</dbReference>
<dbReference type="CDD" id="cd06257">
    <property type="entry name" value="DnaJ"/>
    <property type="match status" value="1"/>
</dbReference>
<accession>A0A0N0RSN7</accession>
<dbReference type="InterPro" id="IPR009073">
    <property type="entry name" value="HscB_oligo_C"/>
</dbReference>
<proteinExistence type="inferred from homology"/>
<evidence type="ECO:0000256" key="2">
    <source>
        <dbReference type="ARBA" id="ARBA00023186"/>
    </source>
</evidence>
<dbReference type="SUPFAM" id="SSF46565">
    <property type="entry name" value="Chaperone J-domain"/>
    <property type="match status" value="1"/>
</dbReference>
<organism evidence="4 5">
    <name type="scientific">Malassezia pachydermatis</name>
    <dbReference type="NCBI Taxonomy" id="77020"/>
    <lineage>
        <taxon>Eukaryota</taxon>
        <taxon>Fungi</taxon>
        <taxon>Dikarya</taxon>
        <taxon>Basidiomycota</taxon>
        <taxon>Ustilaginomycotina</taxon>
        <taxon>Malasseziomycetes</taxon>
        <taxon>Malasseziales</taxon>
        <taxon>Malasseziaceae</taxon>
        <taxon>Malassezia</taxon>
    </lineage>
</organism>
<dbReference type="Proteomes" id="UP000037751">
    <property type="component" value="Unassembled WGS sequence"/>
</dbReference>
<dbReference type="NCBIfam" id="TIGR00714">
    <property type="entry name" value="hscB"/>
    <property type="match status" value="1"/>
</dbReference>
<dbReference type="Pfam" id="PF07743">
    <property type="entry name" value="HSCB_C"/>
    <property type="match status" value="1"/>
</dbReference>
<dbReference type="GO" id="GO:0044571">
    <property type="term" value="P:[2Fe-2S] cluster assembly"/>
    <property type="evidence" value="ECO:0007669"/>
    <property type="project" value="InterPro"/>
</dbReference>
<dbReference type="AlphaFoldDB" id="A0A0N0RSN7"/>
<dbReference type="InterPro" id="IPR004640">
    <property type="entry name" value="HscB"/>
</dbReference>
<evidence type="ECO:0000256" key="1">
    <source>
        <dbReference type="ARBA" id="ARBA00010476"/>
    </source>
</evidence>
<comment type="caution">
    <text evidence="4">The sequence shown here is derived from an EMBL/GenBank/DDBJ whole genome shotgun (WGS) entry which is preliminary data.</text>
</comment>
<dbReference type="GeneID" id="28729878"/>
<evidence type="ECO:0000259" key="3">
    <source>
        <dbReference type="PROSITE" id="PS50076"/>
    </source>
</evidence>
<dbReference type="EMBL" id="LGAV01000001">
    <property type="protein sequence ID" value="KOS16153.1"/>
    <property type="molecule type" value="Genomic_DNA"/>
</dbReference>
<dbReference type="STRING" id="77020.A0A0N0RSN7"/>
<reference evidence="4 5" key="1">
    <citation type="submission" date="2015-07" db="EMBL/GenBank/DDBJ databases">
        <title>Draft Genome Sequence of Malassezia furfur CBS1878 and Malassezia pachydermatis CBS1879.</title>
        <authorList>
            <person name="Triana S."/>
            <person name="Ohm R."/>
            <person name="Gonzalez A."/>
            <person name="DeCock H."/>
            <person name="Restrepo S."/>
            <person name="Celis A."/>
        </authorList>
    </citation>
    <scope>NUCLEOTIDE SEQUENCE [LARGE SCALE GENOMIC DNA]</scope>
    <source>
        <strain evidence="4 5">CBS 1879</strain>
    </source>
</reference>
<protein>
    <submittedName>
        <fullName evidence="4">Co-chaperone protein mitochondrial</fullName>
    </submittedName>
</protein>
<keyword evidence="5" id="KW-1185">Reference proteome</keyword>
<feature type="domain" description="J" evidence="3">
    <location>
        <begin position="71"/>
        <end position="149"/>
    </location>
</feature>
<dbReference type="PANTHER" id="PTHR14021">
    <property type="entry name" value="IRON-SULFUR CLUSTER CO-CHAPERONE PROTEIN HSCB"/>
    <property type="match status" value="1"/>
</dbReference>
<dbReference type="InterPro" id="IPR001623">
    <property type="entry name" value="DnaJ_domain"/>
</dbReference>
<evidence type="ECO:0000313" key="4">
    <source>
        <dbReference type="EMBL" id="KOS16153.1"/>
    </source>
</evidence>
<gene>
    <name evidence="4" type="ORF">Malapachy_3534</name>
</gene>
<dbReference type="VEuPathDB" id="FungiDB:Malapachy_3534"/>
<dbReference type="GO" id="GO:0001671">
    <property type="term" value="F:ATPase activator activity"/>
    <property type="evidence" value="ECO:0007669"/>
    <property type="project" value="InterPro"/>
</dbReference>
<dbReference type="SMART" id="SM00271">
    <property type="entry name" value="DnaJ"/>
    <property type="match status" value="1"/>
</dbReference>
<dbReference type="GO" id="GO:0005739">
    <property type="term" value="C:mitochondrion"/>
    <property type="evidence" value="ECO:0007669"/>
    <property type="project" value="TreeGrafter"/>
</dbReference>
<dbReference type="PROSITE" id="PS50076">
    <property type="entry name" value="DNAJ_2"/>
    <property type="match status" value="1"/>
</dbReference>
<dbReference type="OrthoDB" id="448954at2759"/>
<dbReference type="GO" id="GO:0051259">
    <property type="term" value="P:protein complex oligomerization"/>
    <property type="evidence" value="ECO:0007669"/>
    <property type="project" value="InterPro"/>
</dbReference>
<keyword evidence="2" id="KW-0143">Chaperone</keyword>
<dbReference type="RefSeq" id="XP_017993785.1">
    <property type="nucleotide sequence ID" value="XM_018138002.1"/>
</dbReference>
<evidence type="ECO:0000313" key="5">
    <source>
        <dbReference type="Proteomes" id="UP000037751"/>
    </source>
</evidence>